<dbReference type="InterPro" id="IPR027417">
    <property type="entry name" value="P-loop_NTPase"/>
</dbReference>
<dbReference type="InterPro" id="IPR007692">
    <property type="entry name" value="DNA_helicase_DnaB"/>
</dbReference>
<proteinExistence type="inferred from homology"/>
<feature type="domain" description="SF4 helicase" evidence="13">
    <location>
        <begin position="166"/>
        <end position="451"/>
    </location>
</feature>
<dbReference type="GO" id="GO:0004386">
    <property type="term" value="F:helicase activity"/>
    <property type="evidence" value="ECO:0007669"/>
    <property type="project" value="UniProtKB-KW"/>
</dbReference>
<evidence type="ECO:0000256" key="12">
    <source>
        <dbReference type="RuleBase" id="RU362085"/>
    </source>
</evidence>
<keyword evidence="14" id="KW-0614">Plasmid</keyword>
<geneLocation type="plasmid" evidence="14 15">
    <name>pISO32_1</name>
</geneLocation>
<dbReference type="EC" id="5.6.2.3" evidence="11 12"/>
<keyword evidence="5 12" id="KW-0378">Hydrolase</keyword>
<evidence type="ECO:0000256" key="6">
    <source>
        <dbReference type="ARBA" id="ARBA00022806"/>
    </source>
</evidence>
<dbReference type="CDD" id="cd00984">
    <property type="entry name" value="DnaB_C"/>
    <property type="match status" value="1"/>
</dbReference>
<keyword evidence="9" id="KW-0413">Isomerase</keyword>
<dbReference type="NCBIfam" id="TIGR00665">
    <property type="entry name" value="DnaB"/>
    <property type="match status" value="1"/>
</dbReference>
<dbReference type="InterPro" id="IPR036185">
    <property type="entry name" value="DNA_heli_DnaB-like_N_sf"/>
</dbReference>
<dbReference type="Proteomes" id="UP001321445">
    <property type="component" value="Plasmid pISO32_1"/>
</dbReference>
<evidence type="ECO:0000256" key="5">
    <source>
        <dbReference type="ARBA" id="ARBA00022801"/>
    </source>
</evidence>
<dbReference type="InterPro" id="IPR007693">
    <property type="entry name" value="DNA_helicase_DnaB-like_N"/>
</dbReference>
<dbReference type="InterPro" id="IPR007694">
    <property type="entry name" value="DNA_helicase_DnaB-like_C"/>
</dbReference>
<keyword evidence="8 12" id="KW-0238">DNA-binding</keyword>
<gene>
    <name evidence="14" type="primary">dnaB</name>
    <name evidence="14" type="ORF">HCR_22840</name>
</gene>
<reference evidence="14 15" key="1">
    <citation type="submission" date="2023-03" db="EMBL/GenBank/DDBJ databases">
        <title>Description of Hydrogenimonas sp. ISO32.</title>
        <authorList>
            <person name="Mino S."/>
            <person name="Fukazawa S."/>
            <person name="Sawabe T."/>
        </authorList>
    </citation>
    <scope>NUCLEOTIDE SEQUENCE [LARGE SCALE GENOMIC DNA]</scope>
    <source>
        <strain evidence="14 15">ISO32</strain>
        <plasmid evidence="14 15">pISO32_1</plasmid>
    </source>
</reference>
<evidence type="ECO:0000256" key="1">
    <source>
        <dbReference type="ARBA" id="ARBA00008428"/>
    </source>
</evidence>
<dbReference type="SUPFAM" id="SSF52540">
    <property type="entry name" value="P-loop containing nucleoside triphosphate hydrolases"/>
    <property type="match status" value="1"/>
</dbReference>
<protein>
    <recommendedName>
        <fullName evidence="11 12">Replicative DNA helicase</fullName>
        <ecNumber evidence="11 12">5.6.2.3</ecNumber>
    </recommendedName>
</protein>
<evidence type="ECO:0000256" key="2">
    <source>
        <dbReference type="ARBA" id="ARBA00022515"/>
    </source>
</evidence>
<evidence type="ECO:0000259" key="13">
    <source>
        <dbReference type="PROSITE" id="PS51199"/>
    </source>
</evidence>
<keyword evidence="3 12" id="KW-0235">DNA replication</keyword>
<comment type="catalytic activity">
    <reaction evidence="10 12">
        <text>ATP + H2O = ADP + phosphate + H(+)</text>
        <dbReference type="Rhea" id="RHEA:13065"/>
        <dbReference type="ChEBI" id="CHEBI:15377"/>
        <dbReference type="ChEBI" id="CHEBI:15378"/>
        <dbReference type="ChEBI" id="CHEBI:30616"/>
        <dbReference type="ChEBI" id="CHEBI:43474"/>
        <dbReference type="ChEBI" id="CHEBI:456216"/>
        <dbReference type="EC" id="5.6.2.3"/>
    </reaction>
</comment>
<dbReference type="InterPro" id="IPR016136">
    <property type="entry name" value="DNA_helicase_N/primase_C"/>
</dbReference>
<dbReference type="Gene3D" id="3.40.50.300">
    <property type="entry name" value="P-loop containing nucleotide triphosphate hydrolases"/>
    <property type="match status" value="1"/>
</dbReference>
<evidence type="ECO:0000256" key="9">
    <source>
        <dbReference type="ARBA" id="ARBA00023235"/>
    </source>
</evidence>
<keyword evidence="2 12" id="KW-0639">Primosome</keyword>
<evidence type="ECO:0000313" key="15">
    <source>
        <dbReference type="Proteomes" id="UP001321445"/>
    </source>
</evidence>
<dbReference type="PANTHER" id="PTHR30153">
    <property type="entry name" value="REPLICATIVE DNA HELICASE DNAB"/>
    <property type="match status" value="1"/>
</dbReference>
<evidence type="ECO:0000256" key="10">
    <source>
        <dbReference type="ARBA" id="ARBA00048954"/>
    </source>
</evidence>
<organism evidence="14 15">
    <name type="scientific">Hydrogenimonas cancrithermarum</name>
    <dbReference type="NCBI Taxonomy" id="2993563"/>
    <lineage>
        <taxon>Bacteria</taxon>
        <taxon>Pseudomonadati</taxon>
        <taxon>Campylobacterota</taxon>
        <taxon>Epsilonproteobacteria</taxon>
        <taxon>Campylobacterales</taxon>
        <taxon>Hydrogenimonadaceae</taxon>
        <taxon>Hydrogenimonas</taxon>
    </lineage>
</organism>
<dbReference type="Pfam" id="PF00772">
    <property type="entry name" value="DnaB"/>
    <property type="match status" value="1"/>
</dbReference>
<sequence length="460" mass="52432">MNLYNFDIERAVLSTLVFEPARLKDLEPLPSPSLFYHPFHRAMMTTIFSLYDEDKPIDERFVQANLMQTGEFDEVAFLDVLGTTPVATLSAYIEILRDLTVKRGIYEFSIEARKHLEENTLPSSQILEWVEQRVYEISSDETGSGFVALEEALAASIRQIEITSSRQDGLIGIDTGLMHLNALSSGFGEGELIILAARPSMGKSSLAIEFMLGSSRLGHGVAFFSLEMPKEQIALRMMSIESGLPLQRIRHSRLDSRERKLLESARRKLAARPIMIDDTGTMTLRQIRTKLRRIVAKNPTVKLAIIDYLQLITSDDRKDRHIQVGEITRGLKLLARELNIAIIALSQLNRALETRVDKRPILSDLRESGSIEQDADLILFIYREDVYKKQEEKRKEEEYRKKGIPYHASMKEDKISKAELIIGKQRNGPLGVVPLEFHKETTSFKEPSREPVTIIEYQDE</sequence>
<comment type="function">
    <text evidence="12">The main replicative DNA helicase, it participates in initiation and elongation during chromosome replication. Travels ahead of the DNA replisome, separating dsDNA into templates for DNA synthesis. A processive ATP-dependent 5'-3' DNA helicase it has DNA-dependent ATPase activity.</text>
</comment>
<comment type="similarity">
    <text evidence="1 12">Belongs to the helicase family. DnaB subfamily.</text>
</comment>
<evidence type="ECO:0000256" key="11">
    <source>
        <dbReference type="NCBIfam" id="TIGR00665"/>
    </source>
</evidence>
<evidence type="ECO:0000256" key="8">
    <source>
        <dbReference type="ARBA" id="ARBA00023125"/>
    </source>
</evidence>
<dbReference type="Pfam" id="PF03796">
    <property type="entry name" value="DnaB_C"/>
    <property type="match status" value="1"/>
</dbReference>
<keyword evidence="15" id="KW-1185">Reference proteome</keyword>
<dbReference type="EMBL" id="AP027371">
    <property type="protein sequence ID" value="BDY13971.1"/>
    <property type="molecule type" value="Genomic_DNA"/>
</dbReference>
<evidence type="ECO:0000313" key="14">
    <source>
        <dbReference type="EMBL" id="BDY13971.1"/>
    </source>
</evidence>
<evidence type="ECO:0000256" key="3">
    <source>
        <dbReference type="ARBA" id="ARBA00022705"/>
    </source>
</evidence>
<dbReference type="PROSITE" id="PS51199">
    <property type="entry name" value="SF4_HELICASE"/>
    <property type="match status" value="1"/>
</dbReference>
<dbReference type="Gene3D" id="1.10.860.10">
    <property type="entry name" value="DNAb Helicase, Chain A"/>
    <property type="match status" value="1"/>
</dbReference>
<dbReference type="RefSeq" id="WP_286338090.1">
    <property type="nucleotide sequence ID" value="NZ_AP027371.1"/>
</dbReference>
<keyword evidence="7 12" id="KW-0067">ATP-binding</keyword>
<keyword evidence="6 12" id="KW-0347">Helicase</keyword>
<name>A0ABN6WXD9_9BACT</name>
<dbReference type="SUPFAM" id="SSF48024">
    <property type="entry name" value="N-terminal domain of DnaB helicase"/>
    <property type="match status" value="1"/>
</dbReference>
<evidence type="ECO:0000256" key="4">
    <source>
        <dbReference type="ARBA" id="ARBA00022741"/>
    </source>
</evidence>
<evidence type="ECO:0000256" key="7">
    <source>
        <dbReference type="ARBA" id="ARBA00022840"/>
    </source>
</evidence>
<accession>A0ABN6WXD9</accession>
<dbReference type="PANTHER" id="PTHR30153:SF2">
    <property type="entry name" value="REPLICATIVE DNA HELICASE"/>
    <property type="match status" value="1"/>
</dbReference>
<keyword evidence="4 12" id="KW-0547">Nucleotide-binding</keyword>